<protein>
    <submittedName>
        <fullName evidence="2">Uncharacterized protein</fullName>
    </submittedName>
</protein>
<dbReference type="RefSeq" id="XP_007401590.1">
    <property type="nucleotide sequence ID" value="XM_007401528.1"/>
</dbReference>
<dbReference type="InParanoid" id="K5WH32"/>
<dbReference type="AlphaFoldDB" id="K5WH32"/>
<feature type="compositionally biased region" description="Low complexity" evidence="1">
    <location>
        <begin position="49"/>
        <end position="60"/>
    </location>
</feature>
<dbReference type="Proteomes" id="UP000008370">
    <property type="component" value="Unassembled WGS sequence"/>
</dbReference>
<evidence type="ECO:0000313" key="2">
    <source>
        <dbReference type="EMBL" id="EKM49522.1"/>
    </source>
</evidence>
<evidence type="ECO:0000256" key="1">
    <source>
        <dbReference type="SAM" id="MobiDB-lite"/>
    </source>
</evidence>
<evidence type="ECO:0000313" key="3">
    <source>
        <dbReference type="Proteomes" id="UP000008370"/>
    </source>
</evidence>
<reference evidence="2 3" key="1">
    <citation type="journal article" date="2012" name="BMC Genomics">
        <title>Comparative genomics of the white-rot fungi, Phanerochaete carnosa and P. chrysosporium, to elucidate the genetic basis of the distinct wood types they colonize.</title>
        <authorList>
            <person name="Suzuki H."/>
            <person name="MacDonald J."/>
            <person name="Syed K."/>
            <person name="Salamov A."/>
            <person name="Hori C."/>
            <person name="Aerts A."/>
            <person name="Henrissat B."/>
            <person name="Wiebenga A."/>
            <person name="vanKuyk P.A."/>
            <person name="Barry K."/>
            <person name="Lindquist E."/>
            <person name="LaButti K."/>
            <person name="Lapidus A."/>
            <person name="Lucas S."/>
            <person name="Coutinho P."/>
            <person name="Gong Y."/>
            <person name="Samejima M."/>
            <person name="Mahadevan R."/>
            <person name="Abou-Zaid M."/>
            <person name="de Vries R.P."/>
            <person name="Igarashi K."/>
            <person name="Yadav J.S."/>
            <person name="Grigoriev I.V."/>
            <person name="Master E.R."/>
        </authorList>
    </citation>
    <scope>NUCLEOTIDE SEQUENCE [LARGE SCALE GENOMIC DNA]</scope>
    <source>
        <strain evidence="2 3">HHB-10118-sp</strain>
    </source>
</reference>
<proteinExistence type="predicted"/>
<feature type="region of interest" description="Disordered" evidence="1">
    <location>
        <begin position="36"/>
        <end position="77"/>
    </location>
</feature>
<organism evidence="2 3">
    <name type="scientific">Phanerochaete carnosa (strain HHB-10118-sp)</name>
    <name type="common">White-rot fungus</name>
    <name type="synonym">Peniophora carnosa</name>
    <dbReference type="NCBI Taxonomy" id="650164"/>
    <lineage>
        <taxon>Eukaryota</taxon>
        <taxon>Fungi</taxon>
        <taxon>Dikarya</taxon>
        <taxon>Basidiomycota</taxon>
        <taxon>Agaricomycotina</taxon>
        <taxon>Agaricomycetes</taxon>
        <taxon>Polyporales</taxon>
        <taxon>Phanerochaetaceae</taxon>
        <taxon>Phanerochaete</taxon>
    </lineage>
</organism>
<accession>K5WH32</accession>
<dbReference type="KEGG" id="pco:PHACADRAFT_265048"/>
<sequence>MYIRNIQAFWGILTFRLTEGIPVPSPSFRRRLLRADLRTHGRSPRVTEPSSSLRGSPPLLTTAPDVDPSWPPCTRRQ</sequence>
<keyword evidence="3" id="KW-1185">Reference proteome</keyword>
<name>K5WH32_PHACS</name>
<dbReference type="HOGENOM" id="CLU_2638856_0_0_1"/>
<gene>
    <name evidence="2" type="ORF">PHACADRAFT_265048</name>
</gene>
<dbReference type="GeneID" id="18918998"/>
<dbReference type="EMBL" id="JH930480">
    <property type="protein sequence ID" value="EKM49522.1"/>
    <property type="molecule type" value="Genomic_DNA"/>
</dbReference>